<dbReference type="PANTHER" id="PTHR33744">
    <property type="entry name" value="CARBOHYDRATE DIACID REGULATOR"/>
    <property type="match status" value="1"/>
</dbReference>
<proteinExistence type="predicted"/>
<dbReference type="Gene3D" id="1.10.10.2840">
    <property type="entry name" value="PucR C-terminal helix-turn-helix domain"/>
    <property type="match status" value="1"/>
</dbReference>
<dbReference type="AlphaFoldDB" id="A0A8E2IBW8"/>
<organism evidence="3 4">
    <name type="scientific">Heyndrickxia oleronia</name>
    <dbReference type="NCBI Taxonomy" id="38875"/>
    <lineage>
        <taxon>Bacteria</taxon>
        <taxon>Bacillati</taxon>
        <taxon>Bacillota</taxon>
        <taxon>Bacilli</taxon>
        <taxon>Bacillales</taxon>
        <taxon>Bacillaceae</taxon>
        <taxon>Heyndrickxia</taxon>
    </lineage>
</organism>
<sequence>MKLKSYITVKDILQRKHFEMIEVIAGKEGLNRLVKWVHVVEVTNIRNLLNGNELILSTGVAWKEKKEYFISVIEQLIDSSAAGLCIEIGTYTSSIPPEIIDVANEHKFPIILFHREVPFVEITQDIHSLLINHQYQMIADLEKYSQTLSKKLLTIDHYNEILKYIQHYLQVQVIIVFKNKDIQFIPNVLDQERKKLLQLVEKNENNQHLTANSYSIASIPIHLLGSNYAQLIITSNERSLTEFDQLILDRTATALAQLILRDLYVEEKSRAEEVEWLSRWLEGDQTEDDIHEYLAYQSSTIKPKGANVCICRLEIFQNFSNIDLTYLKLFYKSIFEQQGFTLFAIERKNSIIFIILNERNVSSWKKRMKEAIQRLKNSNPSMIDQHPMPFIGIGKYVTDLVNINRSYETALETIRIQERLSNSSDFYFYDDLHIYRLISLINRHLDLNEIVLEYLEPIIDYDKKYNGKLMQTLKTYLSCNGSKQETAKRLFIVRQTLYHRIQKLEKLLGEDFMNPEKRIAIEVMILSYEFLQSSKKLKHAEHEAY</sequence>
<comment type="caution">
    <text evidence="3">The sequence shown here is derived from an EMBL/GenBank/DDBJ whole genome shotgun (WGS) entry which is preliminary data.</text>
</comment>
<dbReference type="InterPro" id="IPR051448">
    <property type="entry name" value="CdaR-like_regulators"/>
</dbReference>
<dbReference type="Proteomes" id="UP000189761">
    <property type="component" value="Unassembled WGS sequence"/>
</dbReference>
<dbReference type="PANTHER" id="PTHR33744:SF1">
    <property type="entry name" value="DNA-BINDING TRANSCRIPTIONAL ACTIVATOR ADER"/>
    <property type="match status" value="1"/>
</dbReference>
<evidence type="ECO:0000259" key="2">
    <source>
        <dbReference type="Pfam" id="PF13556"/>
    </source>
</evidence>
<keyword evidence="4" id="KW-1185">Reference proteome</keyword>
<dbReference type="InterPro" id="IPR042070">
    <property type="entry name" value="PucR_C-HTH_sf"/>
</dbReference>
<dbReference type="Pfam" id="PF13556">
    <property type="entry name" value="HTH_30"/>
    <property type="match status" value="1"/>
</dbReference>
<feature type="domain" description="PucR C-terminal helix-turn-helix" evidence="2">
    <location>
        <begin position="469"/>
        <end position="524"/>
    </location>
</feature>
<gene>
    <name evidence="3" type="ORF">BWZ43_12235</name>
</gene>
<protein>
    <submittedName>
        <fullName evidence="3">PucR family transcriptional regulator</fullName>
    </submittedName>
</protein>
<reference evidence="3 4" key="1">
    <citation type="submission" date="2017-01" db="EMBL/GenBank/DDBJ databases">
        <title>Draft genome sequence of Bacillus oleronius.</title>
        <authorList>
            <person name="Allam M."/>
        </authorList>
    </citation>
    <scope>NUCLEOTIDE SEQUENCE [LARGE SCALE GENOMIC DNA]</scope>
    <source>
        <strain evidence="3 4">DSM 9356</strain>
    </source>
</reference>
<evidence type="ECO:0000313" key="4">
    <source>
        <dbReference type="Proteomes" id="UP000189761"/>
    </source>
</evidence>
<dbReference type="EMBL" id="MTLA01000135">
    <property type="protein sequence ID" value="OOP68120.1"/>
    <property type="molecule type" value="Genomic_DNA"/>
</dbReference>
<dbReference type="InterPro" id="IPR012914">
    <property type="entry name" value="PucR_dom"/>
</dbReference>
<feature type="domain" description="Purine catabolism PurC-like" evidence="1">
    <location>
        <begin position="11"/>
        <end position="130"/>
    </location>
</feature>
<evidence type="ECO:0000313" key="3">
    <source>
        <dbReference type="EMBL" id="OOP68120.1"/>
    </source>
</evidence>
<dbReference type="Pfam" id="PF07905">
    <property type="entry name" value="PucR"/>
    <property type="match status" value="1"/>
</dbReference>
<dbReference type="InterPro" id="IPR025736">
    <property type="entry name" value="PucR_C-HTH_dom"/>
</dbReference>
<accession>A0A8E2IBW8</accession>
<name>A0A8E2IBW8_9BACI</name>
<evidence type="ECO:0000259" key="1">
    <source>
        <dbReference type="Pfam" id="PF07905"/>
    </source>
</evidence>
<dbReference type="RefSeq" id="WP_078110261.1">
    <property type="nucleotide sequence ID" value="NZ_CP065424.1"/>
</dbReference>